<keyword evidence="4" id="KW-0804">Transcription</keyword>
<evidence type="ECO:0000256" key="1">
    <source>
        <dbReference type="ARBA" id="ARBA00004123"/>
    </source>
</evidence>
<evidence type="ECO:0000256" key="2">
    <source>
        <dbReference type="ARBA" id="ARBA00022853"/>
    </source>
</evidence>
<dbReference type="PANTHER" id="PTHR10880:SF15">
    <property type="entry name" value="MSL COMPLEX SUBUNIT 3"/>
    <property type="match status" value="1"/>
</dbReference>
<dbReference type="EMBL" id="JAPCXB010000040">
    <property type="protein sequence ID" value="KAJ1612838.1"/>
    <property type="molecule type" value="Genomic_DNA"/>
</dbReference>
<dbReference type="Proteomes" id="UP001071777">
    <property type="component" value="Unassembled WGS sequence"/>
</dbReference>
<evidence type="ECO:0000259" key="6">
    <source>
        <dbReference type="Pfam" id="PF05712"/>
    </source>
</evidence>
<keyword evidence="2" id="KW-0156">Chromatin regulator</keyword>
<keyword evidence="5" id="KW-0539">Nucleus</keyword>
<comment type="caution">
    <text evidence="7">The sequence shown here is derived from an EMBL/GenBank/DDBJ whole genome shotgun (WGS) entry which is preliminary data.</text>
</comment>
<dbReference type="Gene3D" id="1.10.274.30">
    <property type="entry name" value="MRG domain"/>
    <property type="match status" value="1"/>
</dbReference>
<dbReference type="PANTHER" id="PTHR10880">
    <property type="entry name" value="MORTALITY FACTOR 4-LIKE PROTEIN"/>
    <property type="match status" value="1"/>
</dbReference>
<keyword evidence="8" id="KW-1185">Reference proteome</keyword>
<accession>A0ABQ8P9G2</accession>
<dbReference type="InterPro" id="IPR026541">
    <property type="entry name" value="MRG_dom"/>
</dbReference>
<comment type="subcellular location">
    <subcellularLocation>
        <location evidence="1">Nucleus</location>
    </subcellularLocation>
</comment>
<protein>
    <submittedName>
        <fullName evidence="7">MRG/Alp3-like protein</fullName>
    </submittedName>
</protein>
<reference evidence="7" key="1">
    <citation type="submission" date="2022-10" db="EMBL/GenBank/DDBJ databases">
        <title>Adaptive evolution leads to modifications in subtelomeric GC content in a zoonotic Cryptosporidium species.</title>
        <authorList>
            <person name="Li J."/>
            <person name="Feng Y."/>
            <person name="Xiao L."/>
        </authorList>
    </citation>
    <scope>NUCLEOTIDE SEQUENCE</scope>
    <source>
        <strain evidence="7">25894</strain>
    </source>
</reference>
<name>A0ABQ8P9G2_9CRYT</name>
<organism evidence="7 8">
    <name type="scientific">Cryptosporidium canis</name>
    <dbReference type="NCBI Taxonomy" id="195482"/>
    <lineage>
        <taxon>Eukaryota</taxon>
        <taxon>Sar</taxon>
        <taxon>Alveolata</taxon>
        <taxon>Apicomplexa</taxon>
        <taxon>Conoidasida</taxon>
        <taxon>Coccidia</taxon>
        <taxon>Eucoccidiorida</taxon>
        <taxon>Eimeriorina</taxon>
        <taxon>Cryptosporidiidae</taxon>
        <taxon>Cryptosporidium</taxon>
    </lineage>
</organism>
<sequence length="330" mass="37646">MSISEDLTQELRSYSLRDEARHKYRVGDLVYSLWRGQLWKAVILATSLKIHPNGWHPIYYVGYVTNHKAGSRGYYSNKSHNEWKSEALIFDIDVDTRKRSKETQKLLRSAQKGQDQAALEDILARLNSQQETRVSILSYNRVEDEWFDFSEVIYAVLVHDKKQISLGKLVVLPKSPSVETIFGDYIKHLVSQERRGRGRKVSPEVEVQEAVLGMLTRLFNKALKRRLIYPSEVSQVGSLSKSASLSEVFGIEHLLRLLITLPKLLGDCIHFGEHSFNLDIDEERADPEYSVLKAIKSDLIGTVNSFIDYFNCNLGKFSLGRYASVSSSVS</sequence>
<evidence type="ECO:0000256" key="4">
    <source>
        <dbReference type="ARBA" id="ARBA00023163"/>
    </source>
</evidence>
<feature type="domain" description="MRG" evidence="6">
    <location>
        <begin position="139"/>
        <end position="267"/>
    </location>
</feature>
<proteinExistence type="predicted"/>
<evidence type="ECO:0000313" key="7">
    <source>
        <dbReference type="EMBL" id="KAJ1612838.1"/>
    </source>
</evidence>
<dbReference type="PROSITE" id="PS51640">
    <property type="entry name" value="MRG"/>
    <property type="match status" value="1"/>
</dbReference>
<gene>
    <name evidence="7" type="ORF">OJ252_1135</name>
</gene>
<dbReference type="InterPro" id="IPR008676">
    <property type="entry name" value="MRG"/>
</dbReference>
<keyword evidence="3" id="KW-0805">Transcription regulation</keyword>
<dbReference type="InterPro" id="IPR038217">
    <property type="entry name" value="MRG_C_sf"/>
</dbReference>
<dbReference type="Pfam" id="PF05712">
    <property type="entry name" value="MRG"/>
    <property type="match status" value="1"/>
</dbReference>
<evidence type="ECO:0000256" key="3">
    <source>
        <dbReference type="ARBA" id="ARBA00023015"/>
    </source>
</evidence>
<evidence type="ECO:0000313" key="8">
    <source>
        <dbReference type="Proteomes" id="UP001071777"/>
    </source>
</evidence>
<evidence type="ECO:0000256" key="5">
    <source>
        <dbReference type="ARBA" id="ARBA00023242"/>
    </source>
</evidence>